<keyword evidence="4" id="KW-1185">Reference proteome</keyword>
<feature type="compositionally biased region" description="Acidic residues" evidence="1">
    <location>
        <begin position="124"/>
        <end position="135"/>
    </location>
</feature>
<dbReference type="EMBL" id="KV878346">
    <property type="protein sequence ID" value="OJJ44981.1"/>
    <property type="molecule type" value="Genomic_DNA"/>
</dbReference>
<dbReference type="OrthoDB" id="4227028at2759"/>
<feature type="region of interest" description="Disordered" evidence="1">
    <location>
        <begin position="80"/>
        <end position="172"/>
    </location>
</feature>
<dbReference type="VEuPathDB" id="FungiDB:ASPZODRAFT_661190"/>
<protein>
    <recommendedName>
        <fullName evidence="5">Protein trafficking Pga2</fullName>
    </recommendedName>
</protein>
<evidence type="ECO:0000256" key="1">
    <source>
        <dbReference type="SAM" id="MobiDB-lite"/>
    </source>
</evidence>
<dbReference type="InterPro" id="IPR011431">
    <property type="entry name" value="Trafficking_Pga2"/>
</dbReference>
<evidence type="ECO:0000313" key="3">
    <source>
        <dbReference type="EMBL" id="OJJ44981.1"/>
    </source>
</evidence>
<organism evidence="3 4">
    <name type="scientific">Penicilliopsis zonata CBS 506.65</name>
    <dbReference type="NCBI Taxonomy" id="1073090"/>
    <lineage>
        <taxon>Eukaryota</taxon>
        <taxon>Fungi</taxon>
        <taxon>Dikarya</taxon>
        <taxon>Ascomycota</taxon>
        <taxon>Pezizomycotina</taxon>
        <taxon>Eurotiomycetes</taxon>
        <taxon>Eurotiomycetidae</taxon>
        <taxon>Eurotiales</taxon>
        <taxon>Aspergillaceae</taxon>
        <taxon>Penicilliopsis</taxon>
    </lineage>
</organism>
<proteinExistence type="predicted"/>
<dbReference type="PANTHER" id="PTHR28199:SF1">
    <property type="entry name" value="PROCESSING OF GAS1 AND ALP PROTEIN 2"/>
    <property type="match status" value="1"/>
</dbReference>
<dbReference type="RefSeq" id="XP_022579491.1">
    <property type="nucleotide sequence ID" value="XM_022729353.1"/>
</dbReference>
<keyword evidence="2" id="KW-1133">Transmembrane helix</keyword>
<dbReference type="PANTHER" id="PTHR28199">
    <property type="entry name" value="PROCESSING OF GAS1 AND ALP PROTEIN 2"/>
    <property type="match status" value="1"/>
</dbReference>
<keyword evidence="2" id="KW-0812">Transmembrane</keyword>
<sequence>MDMEKVTELLTDFVGQLLAAAEATLKRFVNRFSASFTTGDAKRWVRVLLIVFAYLLVRPYIDRFFKWSYERDRLKREEKKKKEEEAFGVTEDSQAKVSANSLRGGGAAAAAAPREPGKVLGEVENSDDEINEAEEFATASGVPEWGKNARKRQKKYQKNLEKGGNTRAKNLSEDQIKELLEWSDSE</sequence>
<feature type="compositionally biased region" description="Basic residues" evidence="1">
    <location>
        <begin position="148"/>
        <end position="157"/>
    </location>
</feature>
<feature type="transmembrane region" description="Helical" evidence="2">
    <location>
        <begin position="44"/>
        <end position="61"/>
    </location>
</feature>
<dbReference type="AlphaFoldDB" id="A0A1L9SCS6"/>
<dbReference type="GO" id="GO:0015031">
    <property type="term" value="P:protein transport"/>
    <property type="evidence" value="ECO:0007669"/>
    <property type="project" value="TreeGrafter"/>
</dbReference>
<feature type="compositionally biased region" description="Polar residues" evidence="1">
    <location>
        <begin position="91"/>
        <end position="101"/>
    </location>
</feature>
<dbReference type="Proteomes" id="UP000184188">
    <property type="component" value="Unassembled WGS sequence"/>
</dbReference>
<gene>
    <name evidence="3" type="ORF">ASPZODRAFT_661190</name>
</gene>
<dbReference type="Pfam" id="PF07543">
    <property type="entry name" value="PGA2"/>
    <property type="match status" value="1"/>
</dbReference>
<accession>A0A1L9SCS6</accession>
<keyword evidence="2" id="KW-0472">Membrane</keyword>
<evidence type="ECO:0000313" key="4">
    <source>
        <dbReference type="Proteomes" id="UP000184188"/>
    </source>
</evidence>
<reference evidence="4" key="1">
    <citation type="journal article" date="2017" name="Genome Biol.">
        <title>Comparative genomics reveals high biological diversity and specific adaptations in the industrially and medically important fungal genus Aspergillus.</title>
        <authorList>
            <person name="de Vries R.P."/>
            <person name="Riley R."/>
            <person name="Wiebenga A."/>
            <person name="Aguilar-Osorio G."/>
            <person name="Amillis S."/>
            <person name="Uchima C.A."/>
            <person name="Anderluh G."/>
            <person name="Asadollahi M."/>
            <person name="Askin M."/>
            <person name="Barry K."/>
            <person name="Battaglia E."/>
            <person name="Bayram O."/>
            <person name="Benocci T."/>
            <person name="Braus-Stromeyer S.A."/>
            <person name="Caldana C."/>
            <person name="Canovas D."/>
            <person name="Cerqueira G.C."/>
            <person name="Chen F."/>
            <person name="Chen W."/>
            <person name="Choi C."/>
            <person name="Clum A."/>
            <person name="Dos Santos R.A."/>
            <person name="Damasio A.R."/>
            <person name="Diallinas G."/>
            <person name="Emri T."/>
            <person name="Fekete E."/>
            <person name="Flipphi M."/>
            <person name="Freyberg S."/>
            <person name="Gallo A."/>
            <person name="Gournas C."/>
            <person name="Habgood R."/>
            <person name="Hainaut M."/>
            <person name="Harispe M.L."/>
            <person name="Henrissat B."/>
            <person name="Hilden K.S."/>
            <person name="Hope R."/>
            <person name="Hossain A."/>
            <person name="Karabika E."/>
            <person name="Karaffa L."/>
            <person name="Karanyi Z."/>
            <person name="Krasevec N."/>
            <person name="Kuo A."/>
            <person name="Kusch H."/>
            <person name="LaButti K."/>
            <person name="Lagendijk E.L."/>
            <person name="Lapidus A."/>
            <person name="Levasseur A."/>
            <person name="Lindquist E."/>
            <person name="Lipzen A."/>
            <person name="Logrieco A.F."/>
            <person name="MacCabe A."/>
            <person name="Maekelae M.R."/>
            <person name="Malavazi I."/>
            <person name="Melin P."/>
            <person name="Meyer V."/>
            <person name="Mielnichuk N."/>
            <person name="Miskei M."/>
            <person name="Molnar A.P."/>
            <person name="Mule G."/>
            <person name="Ngan C.Y."/>
            <person name="Orejas M."/>
            <person name="Orosz E."/>
            <person name="Ouedraogo J.P."/>
            <person name="Overkamp K.M."/>
            <person name="Park H.-S."/>
            <person name="Perrone G."/>
            <person name="Piumi F."/>
            <person name="Punt P.J."/>
            <person name="Ram A.F."/>
            <person name="Ramon A."/>
            <person name="Rauscher S."/>
            <person name="Record E."/>
            <person name="Riano-Pachon D.M."/>
            <person name="Robert V."/>
            <person name="Roehrig J."/>
            <person name="Ruller R."/>
            <person name="Salamov A."/>
            <person name="Salih N.S."/>
            <person name="Samson R.A."/>
            <person name="Sandor E."/>
            <person name="Sanguinetti M."/>
            <person name="Schuetze T."/>
            <person name="Sepcic K."/>
            <person name="Shelest E."/>
            <person name="Sherlock G."/>
            <person name="Sophianopoulou V."/>
            <person name="Squina F.M."/>
            <person name="Sun H."/>
            <person name="Susca A."/>
            <person name="Todd R.B."/>
            <person name="Tsang A."/>
            <person name="Unkles S.E."/>
            <person name="van de Wiele N."/>
            <person name="van Rossen-Uffink D."/>
            <person name="Oliveira J.V."/>
            <person name="Vesth T.C."/>
            <person name="Visser J."/>
            <person name="Yu J.-H."/>
            <person name="Zhou M."/>
            <person name="Andersen M.R."/>
            <person name="Archer D.B."/>
            <person name="Baker S.E."/>
            <person name="Benoit I."/>
            <person name="Brakhage A.A."/>
            <person name="Braus G.H."/>
            <person name="Fischer R."/>
            <person name="Frisvad J.C."/>
            <person name="Goldman G.H."/>
            <person name="Houbraken J."/>
            <person name="Oakley B."/>
            <person name="Pocsi I."/>
            <person name="Scazzocchio C."/>
            <person name="Seiboth B."/>
            <person name="vanKuyk P.A."/>
            <person name="Wortman J."/>
            <person name="Dyer P.S."/>
            <person name="Grigoriev I.V."/>
        </authorList>
    </citation>
    <scope>NUCLEOTIDE SEQUENCE [LARGE SCALE GENOMIC DNA]</scope>
    <source>
        <strain evidence="4">CBS 506.65</strain>
    </source>
</reference>
<name>A0A1L9SCS6_9EURO</name>
<evidence type="ECO:0000256" key="2">
    <source>
        <dbReference type="SAM" id="Phobius"/>
    </source>
</evidence>
<dbReference type="GeneID" id="34615817"/>
<dbReference type="STRING" id="1073090.A0A1L9SCS6"/>
<evidence type="ECO:0008006" key="5">
    <source>
        <dbReference type="Google" id="ProtNLM"/>
    </source>
</evidence>